<evidence type="ECO:0000313" key="2">
    <source>
        <dbReference type="EMBL" id="MBU8867507.1"/>
    </source>
</evidence>
<dbReference type="InterPro" id="IPR004360">
    <property type="entry name" value="Glyas_Fos-R_dOase_dom"/>
</dbReference>
<proteinExistence type="predicted"/>
<evidence type="ECO:0000313" key="3">
    <source>
        <dbReference type="Proteomes" id="UP000824166"/>
    </source>
</evidence>
<comment type="caution">
    <text evidence="2">The sequence shown here is derived from an EMBL/GenBank/DDBJ whole genome shotgun (WGS) entry which is preliminary data.</text>
</comment>
<dbReference type="Proteomes" id="UP000824166">
    <property type="component" value="Unassembled WGS sequence"/>
</dbReference>
<keyword evidence="3" id="KW-1185">Reference proteome</keyword>
<evidence type="ECO:0000259" key="1">
    <source>
        <dbReference type="PROSITE" id="PS51819"/>
    </source>
</evidence>
<organism evidence="2 3">
    <name type="scientific">Paenarthrobacter aromaticivorans</name>
    <dbReference type="NCBI Taxonomy" id="2849150"/>
    <lineage>
        <taxon>Bacteria</taxon>
        <taxon>Bacillati</taxon>
        <taxon>Actinomycetota</taxon>
        <taxon>Actinomycetes</taxon>
        <taxon>Micrococcales</taxon>
        <taxon>Micrococcaceae</taxon>
        <taxon>Paenarthrobacter</taxon>
    </lineage>
</organism>
<dbReference type="InterPro" id="IPR037523">
    <property type="entry name" value="VOC_core"/>
</dbReference>
<protein>
    <submittedName>
        <fullName evidence="2">Methylmalonyl-CoA epimerase</fullName>
    </submittedName>
</protein>
<dbReference type="Pfam" id="PF00903">
    <property type="entry name" value="Glyoxalase"/>
    <property type="match status" value="1"/>
</dbReference>
<dbReference type="PROSITE" id="PS51819">
    <property type="entry name" value="VOC"/>
    <property type="match status" value="1"/>
</dbReference>
<feature type="domain" description="VOC" evidence="1">
    <location>
        <begin position="2"/>
        <end position="119"/>
    </location>
</feature>
<name>A0ABS6I713_9MICC</name>
<gene>
    <name evidence="2" type="ORF">KSW38_14545</name>
</gene>
<sequence length="125" mass="13554">MRFVQVAQHAEDLKRAAAFYAALLGTEPKALYDPPGLLFFDVGGVRLLLEKGAPSSLLYFEVGDLHGTVAALKSKGVKIISEPHIIFTHEDDLLGPANSEEWMAFIEDSEANTVGLVSRIRTAGD</sequence>
<reference evidence="2 3" key="1">
    <citation type="submission" date="2021-06" db="EMBL/GenBank/DDBJ databases">
        <authorList>
            <person name="Jeong J.W."/>
        </authorList>
    </citation>
    <scope>NUCLEOTIDE SEQUENCE [LARGE SCALE GENOMIC DNA]</scope>
    <source>
        <strain evidence="2 3">MMS21-TAE1-1</strain>
    </source>
</reference>
<dbReference type="EMBL" id="JAHOPC010000008">
    <property type="protein sequence ID" value="MBU8867507.1"/>
    <property type="molecule type" value="Genomic_DNA"/>
</dbReference>
<dbReference type="RefSeq" id="WP_216925659.1">
    <property type="nucleotide sequence ID" value="NZ_JAHOPC010000008.1"/>
</dbReference>
<accession>A0ABS6I713</accession>